<evidence type="ECO:0000313" key="2">
    <source>
        <dbReference type="EMBL" id="GAH17038.1"/>
    </source>
</evidence>
<accession>X1F8F9</accession>
<name>X1F8F9_9ZZZZ</name>
<dbReference type="AlphaFoldDB" id="X1F8F9"/>
<feature type="region of interest" description="Disordered" evidence="1">
    <location>
        <begin position="21"/>
        <end position="71"/>
    </location>
</feature>
<proteinExistence type="predicted"/>
<protein>
    <submittedName>
        <fullName evidence="2">Uncharacterized protein</fullName>
    </submittedName>
</protein>
<organism evidence="2">
    <name type="scientific">marine sediment metagenome</name>
    <dbReference type="NCBI Taxonomy" id="412755"/>
    <lineage>
        <taxon>unclassified sequences</taxon>
        <taxon>metagenomes</taxon>
        <taxon>ecological metagenomes</taxon>
    </lineage>
</organism>
<evidence type="ECO:0000256" key="1">
    <source>
        <dbReference type="SAM" id="MobiDB-lite"/>
    </source>
</evidence>
<dbReference type="EMBL" id="BART01031736">
    <property type="protein sequence ID" value="GAH17038.1"/>
    <property type="molecule type" value="Genomic_DNA"/>
</dbReference>
<gene>
    <name evidence="2" type="ORF">S01H4_55056</name>
</gene>
<sequence length="136" mass="15030">MTAQERVRSKKLISKLYKKHYNKGDKQAKTSTPQPSCDTNKAGVGIVEQPSLGNTGEKAGSQADEQAQKDICGTPTRADLMYAARKDGLKYYRILSKEELIEALYNNQNNLPGNDEIINKAKARWKGGWGSKKGAQ</sequence>
<reference evidence="2" key="1">
    <citation type="journal article" date="2014" name="Front. Microbiol.">
        <title>High frequency of phylogenetically diverse reductive dehalogenase-homologous genes in deep subseafloor sedimentary metagenomes.</title>
        <authorList>
            <person name="Kawai M."/>
            <person name="Futagami T."/>
            <person name="Toyoda A."/>
            <person name="Takaki Y."/>
            <person name="Nishi S."/>
            <person name="Hori S."/>
            <person name="Arai W."/>
            <person name="Tsubouchi T."/>
            <person name="Morono Y."/>
            <person name="Uchiyama I."/>
            <person name="Ito T."/>
            <person name="Fujiyama A."/>
            <person name="Inagaki F."/>
            <person name="Takami H."/>
        </authorList>
    </citation>
    <scope>NUCLEOTIDE SEQUENCE</scope>
    <source>
        <strain evidence="2">Expedition CK06-06</strain>
    </source>
</reference>
<comment type="caution">
    <text evidence="2">The sequence shown here is derived from an EMBL/GenBank/DDBJ whole genome shotgun (WGS) entry which is preliminary data.</text>
</comment>
<feature type="compositionally biased region" description="Polar residues" evidence="1">
    <location>
        <begin position="29"/>
        <end position="39"/>
    </location>
</feature>